<dbReference type="InterPro" id="IPR036286">
    <property type="entry name" value="LexA/Signal_pep-like_sf"/>
</dbReference>
<protein>
    <submittedName>
        <fullName evidence="5">Peptidase S24-like family protein</fullName>
    </submittedName>
</protein>
<keyword evidence="2" id="KW-0238">DNA-binding</keyword>
<evidence type="ECO:0000313" key="5">
    <source>
        <dbReference type="EMBL" id="AMP15513.1"/>
    </source>
</evidence>
<evidence type="ECO:0000256" key="3">
    <source>
        <dbReference type="ARBA" id="ARBA00023163"/>
    </source>
</evidence>
<organism evidence="5 6">
    <name type="scientific">Collimonas pratensis</name>
    <dbReference type="NCBI Taxonomy" id="279113"/>
    <lineage>
        <taxon>Bacteria</taxon>
        <taxon>Pseudomonadati</taxon>
        <taxon>Pseudomonadota</taxon>
        <taxon>Betaproteobacteria</taxon>
        <taxon>Burkholderiales</taxon>
        <taxon>Oxalobacteraceae</taxon>
        <taxon>Collimonas</taxon>
    </lineage>
</organism>
<dbReference type="InterPro" id="IPR039418">
    <property type="entry name" value="LexA-like"/>
</dbReference>
<dbReference type="PANTHER" id="PTHR40661:SF1">
    <property type="entry name" value="HTH CRO_C1-TYPE DOMAIN-CONTAINING PROTEIN"/>
    <property type="match status" value="1"/>
</dbReference>
<reference evidence="5 6" key="1">
    <citation type="submission" date="2015-11" db="EMBL/GenBank/DDBJ databases">
        <title>Exploring the genomic traits of fungus-feeding bacterial genus Collimonas.</title>
        <authorList>
            <person name="Song C."/>
            <person name="Schmidt R."/>
            <person name="de Jager V."/>
            <person name="Krzyzanowska D."/>
            <person name="Jongedijk E."/>
            <person name="Cankar K."/>
            <person name="Beekwilder J."/>
            <person name="van Veen A."/>
            <person name="de Boer W."/>
            <person name="van Veen J.A."/>
            <person name="Garbeva P."/>
        </authorList>
    </citation>
    <scope>NUCLEOTIDE SEQUENCE [LARGE SCALE GENOMIC DNA]</scope>
    <source>
        <strain evidence="5 6">Ter291</strain>
    </source>
</reference>
<name>A0ABM5Z910_9BURK</name>
<evidence type="ECO:0000313" key="6">
    <source>
        <dbReference type="Proteomes" id="UP000074914"/>
    </source>
</evidence>
<dbReference type="SUPFAM" id="SSF51306">
    <property type="entry name" value="LexA/Signal peptidase"/>
    <property type="match status" value="1"/>
</dbReference>
<evidence type="ECO:0000256" key="2">
    <source>
        <dbReference type="ARBA" id="ARBA00023125"/>
    </source>
</evidence>
<proteinExistence type="predicted"/>
<keyword evidence="1" id="KW-0805">Transcription regulation</keyword>
<keyword evidence="3" id="KW-0804">Transcription</keyword>
<evidence type="ECO:0000259" key="4">
    <source>
        <dbReference type="Pfam" id="PF00717"/>
    </source>
</evidence>
<dbReference type="Proteomes" id="UP000074914">
    <property type="component" value="Chromosome"/>
</dbReference>
<dbReference type="Pfam" id="PF00717">
    <property type="entry name" value="Peptidase_S24"/>
    <property type="match status" value="1"/>
</dbReference>
<accession>A0ABM5Z910</accession>
<sequence length="130" mass="14670">MRLSAGITGFNAEPIGDEGRPITFRRDWFIKRGYAPEKLIALDVKGESMETTMSDGDTVVINTADMTPKDGQIFAINFDGEPVIKRMVKDYGRWFLVSDNLDQKRYPRQECTGAPCIVIGKIVLLQRENL</sequence>
<keyword evidence="6" id="KW-1185">Reference proteome</keyword>
<dbReference type="Gene3D" id="2.10.109.10">
    <property type="entry name" value="Umud Fragment, subunit A"/>
    <property type="match status" value="1"/>
</dbReference>
<dbReference type="InterPro" id="IPR015927">
    <property type="entry name" value="Peptidase_S24_S26A/B/C"/>
</dbReference>
<gene>
    <name evidence="5" type="ORF">CPter291_3276</name>
</gene>
<dbReference type="EMBL" id="CP013236">
    <property type="protein sequence ID" value="AMP15513.1"/>
    <property type="molecule type" value="Genomic_DNA"/>
</dbReference>
<evidence type="ECO:0000256" key="1">
    <source>
        <dbReference type="ARBA" id="ARBA00023015"/>
    </source>
</evidence>
<dbReference type="CDD" id="cd06529">
    <property type="entry name" value="S24_LexA-like"/>
    <property type="match status" value="1"/>
</dbReference>
<feature type="domain" description="Peptidase S24/S26A/S26B/S26C" evidence="4">
    <location>
        <begin position="2"/>
        <end position="123"/>
    </location>
</feature>
<dbReference type="PANTHER" id="PTHR40661">
    <property type="match status" value="1"/>
</dbReference>